<comment type="similarity">
    <text evidence="2">Belongs to the class-IV pyridoxal-phosphate-dependent aminotransferase family.</text>
</comment>
<dbReference type="Gene3D" id="3.30.470.10">
    <property type="match status" value="1"/>
</dbReference>
<name>A0A7Y0EJW9_9CLOT</name>
<keyword evidence="3" id="KW-0663">Pyridoxal phosphate</keyword>
<dbReference type="EMBL" id="JABBNI010000047">
    <property type="protein sequence ID" value="NMM64732.1"/>
    <property type="molecule type" value="Genomic_DNA"/>
</dbReference>
<keyword evidence="5" id="KW-1185">Reference proteome</keyword>
<keyword evidence="4" id="KW-0032">Aminotransferase</keyword>
<dbReference type="GO" id="GO:0005829">
    <property type="term" value="C:cytosol"/>
    <property type="evidence" value="ECO:0007669"/>
    <property type="project" value="TreeGrafter"/>
</dbReference>
<comment type="caution">
    <text evidence="4">The sequence shown here is derived from an EMBL/GenBank/DDBJ whole genome shotgun (WGS) entry which is preliminary data.</text>
</comment>
<sequence length="251" mass="28763">MVLNGTLLEEEKVILDSGFYFGRGLFETMLVKEKPIFLNEHLDRINKGLKLIGVNKTISDEEVMKAVLKLKCKNNILKLVVTEKNTIFTSRKNNYIDKHYKKGFSIKISNVKRNEYSSLTYLKSMNYLENILEHEKCISEGYNEVLFLNTKGNLAEGSISNVFFVKNGKIHTPKVECGLLSGTIRKCIVDKYNVVEGEFIKEDLLNSEGIFLTNSIMGIMKVSEACGIKFKDNNIIENIYKDYNNYINLLE</sequence>
<dbReference type="InterPro" id="IPR043132">
    <property type="entry name" value="BCAT-like_C"/>
</dbReference>
<dbReference type="GO" id="GO:0046394">
    <property type="term" value="P:carboxylic acid biosynthetic process"/>
    <property type="evidence" value="ECO:0007669"/>
    <property type="project" value="UniProtKB-ARBA"/>
</dbReference>
<protein>
    <submittedName>
        <fullName evidence="4">Aminotransferase class IV</fullName>
    </submittedName>
</protein>
<reference evidence="4 5" key="2">
    <citation type="submission" date="2020-06" db="EMBL/GenBank/DDBJ databases">
        <title>Complete Genome Sequence of Clostridium muelleri sp. nov. P21T, an Acid-Alcohol Producing Acetogen Isolated from Old Hay.</title>
        <authorList>
            <person name="Duncan K.E."/>
            <person name="Tanner R.S."/>
        </authorList>
    </citation>
    <scope>NUCLEOTIDE SEQUENCE [LARGE SCALE GENOMIC DNA]</scope>
    <source>
        <strain evidence="4 5">P21</strain>
    </source>
</reference>
<dbReference type="AlphaFoldDB" id="A0A7Y0EJW9"/>
<evidence type="ECO:0000256" key="2">
    <source>
        <dbReference type="ARBA" id="ARBA00009320"/>
    </source>
</evidence>
<dbReference type="Pfam" id="PF01063">
    <property type="entry name" value="Aminotran_4"/>
    <property type="match status" value="1"/>
</dbReference>
<comment type="cofactor">
    <cofactor evidence="1">
        <name>pyridoxal 5'-phosphate</name>
        <dbReference type="ChEBI" id="CHEBI:597326"/>
    </cofactor>
</comment>
<dbReference type="GO" id="GO:0008483">
    <property type="term" value="F:transaminase activity"/>
    <property type="evidence" value="ECO:0007669"/>
    <property type="project" value="UniProtKB-KW"/>
</dbReference>
<reference evidence="4 5" key="1">
    <citation type="submission" date="2020-04" db="EMBL/GenBank/DDBJ databases">
        <authorList>
            <person name="Doyle D.A."/>
        </authorList>
    </citation>
    <scope>NUCLEOTIDE SEQUENCE [LARGE SCALE GENOMIC DNA]</scope>
    <source>
        <strain evidence="4 5">P21</strain>
    </source>
</reference>
<evidence type="ECO:0000256" key="3">
    <source>
        <dbReference type="ARBA" id="ARBA00022898"/>
    </source>
</evidence>
<dbReference type="InterPro" id="IPR001544">
    <property type="entry name" value="Aminotrans_IV"/>
</dbReference>
<evidence type="ECO:0000256" key="1">
    <source>
        <dbReference type="ARBA" id="ARBA00001933"/>
    </source>
</evidence>
<dbReference type="InterPro" id="IPR050571">
    <property type="entry name" value="Class-IV_PLP-Dep_Aminotrnsfr"/>
</dbReference>
<dbReference type="PANTHER" id="PTHR42743">
    <property type="entry name" value="AMINO-ACID AMINOTRANSFERASE"/>
    <property type="match status" value="1"/>
</dbReference>
<organism evidence="4 5">
    <name type="scientific">Clostridium muellerianum</name>
    <dbReference type="NCBI Taxonomy" id="2716538"/>
    <lineage>
        <taxon>Bacteria</taxon>
        <taxon>Bacillati</taxon>
        <taxon>Bacillota</taxon>
        <taxon>Clostridia</taxon>
        <taxon>Eubacteriales</taxon>
        <taxon>Clostridiaceae</taxon>
        <taxon>Clostridium</taxon>
    </lineage>
</organism>
<dbReference type="PANTHER" id="PTHR42743:SF11">
    <property type="entry name" value="AMINODEOXYCHORISMATE LYASE"/>
    <property type="match status" value="1"/>
</dbReference>
<dbReference type="Gene3D" id="3.20.10.10">
    <property type="entry name" value="D-amino Acid Aminotransferase, subunit A, domain 2"/>
    <property type="match status" value="1"/>
</dbReference>
<keyword evidence="4" id="KW-0808">Transferase</keyword>
<evidence type="ECO:0000313" key="4">
    <source>
        <dbReference type="EMBL" id="NMM64732.1"/>
    </source>
</evidence>
<gene>
    <name evidence="4" type="ORF">HBE96_19165</name>
</gene>
<dbReference type="CDD" id="cd00449">
    <property type="entry name" value="PLPDE_IV"/>
    <property type="match status" value="1"/>
</dbReference>
<dbReference type="GO" id="GO:0008652">
    <property type="term" value="P:amino acid biosynthetic process"/>
    <property type="evidence" value="ECO:0007669"/>
    <property type="project" value="UniProtKB-ARBA"/>
</dbReference>
<dbReference type="SUPFAM" id="SSF56752">
    <property type="entry name" value="D-aminoacid aminotransferase-like PLP-dependent enzymes"/>
    <property type="match status" value="1"/>
</dbReference>
<accession>A0A7Y0EJW9</accession>
<dbReference type="FunFam" id="3.20.10.10:FF:000002">
    <property type="entry name" value="D-alanine aminotransferase"/>
    <property type="match status" value="1"/>
</dbReference>
<evidence type="ECO:0000313" key="5">
    <source>
        <dbReference type="Proteomes" id="UP000537131"/>
    </source>
</evidence>
<dbReference type="InterPro" id="IPR043131">
    <property type="entry name" value="BCAT-like_N"/>
</dbReference>
<proteinExistence type="inferred from homology"/>
<dbReference type="Proteomes" id="UP000537131">
    <property type="component" value="Unassembled WGS sequence"/>
</dbReference>
<dbReference type="InterPro" id="IPR036038">
    <property type="entry name" value="Aminotransferase-like"/>
</dbReference>